<dbReference type="Proteomes" id="UP001527202">
    <property type="component" value="Unassembled WGS sequence"/>
</dbReference>
<dbReference type="InterPro" id="IPR003593">
    <property type="entry name" value="AAA+_ATPase"/>
</dbReference>
<keyword evidence="3 6" id="KW-0067">ATP-binding</keyword>
<protein>
    <submittedName>
        <fullName evidence="6">ABC transporter ATP-binding protein</fullName>
    </submittedName>
</protein>
<keyword evidence="1" id="KW-0813">Transport</keyword>
<dbReference type="KEGG" id="pchi:PC41400_10160"/>
<evidence type="ECO:0000256" key="2">
    <source>
        <dbReference type="ARBA" id="ARBA00022741"/>
    </source>
</evidence>
<dbReference type="Pfam" id="PF00005">
    <property type="entry name" value="ABC_tran"/>
    <property type="match status" value="1"/>
</dbReference>
<dbReference type="InterPro" id="IPR017871">
    <property type="entry name" value="ABC_transporter-like_CS"/>
</dbReference>
<gene>
    <name evidence="5" type="ORF">M5X16_05075</name>
    <name evidence="6" type="ORF">PC41400_10160</name>
</gene>
<organism evidence="6 7">
    <name type="scientific">Paenibacillus chitinolyticus</name>
    <dbReference type="NCBI Taxonomy" id="79263"/>
    <lineage>
        <taxon>Bacteria</taxon>
        <taxon>Bacillati</taxon>
        <taxon>Bacillota</taxon>
        <taxon>Bacilli</taxon>
        <taxon>Bacillales</taxon>
        <taxon>Paenibacillaceae</taxon>
        <taxon>Paenibacillus</taxon>
    </lineage>
</organism>
<accession>A0A410WUL8</accession>
<dbReference type="PANTHER" id="PTHR42939">
    <property type="entry name" value="ABC TRANSPORTER ATP-BINDING PROTEIN ALBC-RELATED"/>
    <property type="match status" value="1"/>
</dbReference>
<dbReference type="GO" id="GO:0005524">
    <property type="term" value="F:ATP binding"/>
    <property type="evidence" value="ECO:0007669"/>
    <property type="project" value="UniProtKB-KW"/>
</dbReference>
<dbReference type="PROSITE" id="PS00211">
    <property type="entry name" value="ABC_TRANSPORTER_1"/>
    <property type="match status" value="1"/>
</dbReference>
<evidence type="ECO:0000313" key="5">
    <source>
        <dbReference type="EMBL" id="MCY9595149.1"/>
    </source>
</evidence>
<dbReference type="OrthoDB" id="9804819at2"/>
<dbReference type="InterPro" id="IPR051782">
    <property type="entry name" value="ABC_Transporter_VariousFunc"/>
</dbReference>
<dbReference type="SMART" id="SM00382">
    <property type="entry name" value="AAA"/>
    <property type="match status" value="1"/>
</dbReference>
<evidence type="ECO:0000313" key="8">
    <source>
        <dbReference type="Proteomes" id="UP001527202"/>
    </source>
</evidence>
<dbReference type="GO" id="GO:0016887">
    <property type="term" value="F:ATP hydrolysis activity"/>
    <property type="evidence" value="ECO:0007669"/>
    <property type="project" value="InterPro"/>
</dbReference>
<evidence type="ECO:0000259" key="4">
    <source>
        <dbReference type="PROSITE" id="PS50893"/>
    </source>
</evidence>
<dbReference type="RefSeq" id="WP_042230840.1">
    <property type="nucleotide sequence ID" value="NZ_CP026520.1"/>
</dbReference>
<evidence type="ECO:0000256" key="1">
    <source>
        <dbReference type="ARBA" id="ARBA00022448"/>
    </source>
</evidence>
<evidence type="ECO:0000313" key="6">
    <source>
        <dbReference type="EMBL" id="QAV18011.1"/>
    </source>
</evidence>
<reference evidence="6 7" key="1">
    <citation type="submission" date="2018-01" db="EMBL/GenBank/DDBJ databases">
        <title>The whole genome sequencing and assembly of Paenibacillus chitinolyticus KCCM 41400 strain.</title>
        <authorList>
            <person name="Kim J.-Y."/>
            <person name="Park M.-K."/>
            <person name="Lee Y.-J."/>
            <person name="Yi H."/>
            <person name="Bahn Y.-S."/>
            <person name="Kim J.F."/>
            <person name="Lee D.-W."/>
        </authorList>
    </citation>
    <scope>NUCLEOTIDE SEQUENCE [LARGE SCALE GENOMIC DNA]</scope>
    <source>
        <strain evidence="6 7">KCCM 41400</strain>
    </source>
</reference>
<evidence type="ECO:0000256" key="3">
    <source>
        <dbReference type="ARBA" id="ARBA00022840"/>
    </source>
</evidence>
<keyword evidence="8" id="KW-1185">Reference proteome</keyword>
<dbReference type="SUPFAM" id="SSF52540">
    <property type="entry name" value="P-loop containing nucleoside triphosphate hydrolases"/>
    <property type="match status" value="1"/>
</dbReference>
<keyword evidence="2" id="KW-0547">Nucleotide-binding</keyword>
<reference evidence="5 8" key="2">
    <citation type="submission" date="2022-05" db="EMBL/GenBank/DDBJ databases">
        <title>Genome Sequencing of Bee-Associated Microbes.</title>
        <authorList>
            <person name="Dunlap C."/>
        </authorList>
    </citation>
    <scope>NUCLEOTIDE SEQUENCE [LARGE SCALE GENOMIC DNA]</scope>
    <source>
        <strain evidence="5 8">NRRL B-23120</strain>
    </source>
</reference>
<name>A0A410WUL8_9BACL</name>
<dbReference type="InterPro" id="IPR027417">
    <property type="entry name" value="P-loop_NTPase"/>
</dbReference>
<dbReference type="AlphaFoldDB" id="A0A410WUL8"/>
<dbReference type="Gene3D" id="3.40.50.300">
    <property type="entry name" value="P-loop containing nucleotide triphosphate hydrolases"/>
    <property type="match status" value="1"/>
</dbReference>
<dbReference type="GeneID" id="95375171"/>
<dbReference type="PANTHER" id="PTHR42939:SF3">
    <property type="entry name" value="ABC TRANSPORTER ATP-BINDING COMPONENT"/>
    <property type="match status" value="1"/>
</dbReference>
<proteinExistence type="predicted"/>
<dbReference type="InterPro" id="IPR003439">
    <property type="entry name" value="ABC_transporter-like_ATP-bd"/>
</dbReference>
<dbReference type="EMBL" id="CP026520">
    <property type="protein sequence ID" value="QAV18011.1"/>
    <property type="molecule type" value="Genomic_DNA"/>
</dbReference>
<feature type="domain" description="ABC transporter" evidence="4">
    <location>
        <begin position="1"/>
        <end position="229"/>
    </location>
</feature>
<dbReference type="Proteomes" id="UP000288943">
    <property type="component" value="Chromosome"/>
</dbReference>
<dbReference type="CDD" id="cd03230">
    <property type="entry name" value="ABC_DR_subfamily_A"/>
    <property type="match status" value="1"/>
</dbReference>
<evidence type="ECO:0000313" key="7">
    <source>
        <dbReference type="Proteomes" id="UP000288943"/>
    </source>
</evidence>
<dbReference type="PROSITE" id="PS50893">
    <property type="entry name" value="ABC_TRANSPORTER_2"/>
    <property type="match status" value="1"/>
</dbReference>
<sequence length="291" mass="32650">MNAVEFKHISKAYSNFSIQDLSFAVPKGYITGLIGPNGAGKSTLIKILLHLAIPEQGRVFIEGMEMPIREKEIKERIGFVSDESHFYEHLTVRQTGRLLASFYRNWNETQFQTYLERFELPAGKKISDLSKGMKMKFGLAAALSHGAKLLVMDEPTAGLDPVFRRELLDLLADLMQDEQHTILFSTHITTDLDRVADYVAFMNRGKLVFSESKDNIQERYAIVKGGTELLDADIRKQFVSVRETSVGFEGLVYNRPQAEKLFGGYAVIEPANLEDIMVYTVKGGYGHGGTA</sequence>
<dbReference type="EMBL" id="JAMDMJ010000004">
    <property type="protein sequence ID" value="MCY9595149.1"/>
    <property type="molecule type" value="Genomic_DNA"/>
</dbReference>